<sequence length="166" mass="17734">MTSPVSAGRLSRAQGRSREWLHQLALPPTMQKRSSFQEVAPFNNFLTDAKHPALPEIKPVRPAGPAQMLRPGLTPALPSPYWTPRGLMPPILGYGAGAVRPAVPTLVGPSNYDASRGQGGCPGKPWNRMVGGDPRAAVECCDQDAPDDGISFKPPPSPHSWCHLAS</sequence>
<dbReference type="Pfam" id="PF04959">
    <property type="entry name" value="ARS2"/>
    <property type="match status" value="1"/>
</dbReference>
<keyword evidence="2" id="KW-1185">Reference proteome</keyword>
<proteinExistence type="predicted"/>
<protein>
    <submittedName>
        <fullName evidence="3">Serrate RNA effector molecule homolog</fullName>
    </submittedName>
</protein>
<reference evidence="3" key="1">
    <citation type="submission" date="2025-08" db="UniProtKB">
        <authorList>
            <consortium name="RefSeq"/>
        </authorList>
    </citation>
    <scope>IDENTIFICATION</scope>
    <source>
        <tissue evidence="3">Whole blood</tissue>
    </source>
</reference>
<evidence type="ECO:0000259" key="1">
    <source>
        <dbReference type="Pfam" id="PF04959"/>
    </source>
</evidence>
<name>A0A9V1G7T7_PANPR</name>
<evidence type="ECO:0000313" key="3">
    <source>
        <dbReference type="RefSeq" id="XP_019317074.2"/>
    </source>
</evidence>
<evidence type="ECO:0000313" key="2">
    <source>
        <dbReference type="Proteomes" id="UP001165780"/>
    </source>
</evidence>
<dbReference type="GeneID" id="109274189"/>
<organism evidence="2 3">
    <name type="scientific">Panthera pardus</name>
    <name type="common">Leopard</name>
    <name type="synonym">Felis pardus</name>
    <dbReference type="NCBI Taxonomy" id="9691"/>
    <lineage>
        <taxon>Eukaryota</taxon>
        <taxon>Metazoa</taxon>
        <taxon>Chordata</taxon>
        <taxon>Craniata</taxon>
        <taxon>Vertebrata</taxon>
        <taxon>Euteleostomi</taxon>
        <taxon>Mammalia</taxon>
        <taxon>Eutheria</taxon>
        <taxon>Laurasiatheria</taxon>
        <taxon>Carnivora</taxon>
        <taxon>Feliformia</taxon>
        <taxon>Felidae</taxon>
        <taxon>Pantherinae</taxon>
        <taxon>Panthera</taxon>
    </lineage>
</organism>
<dbReference type="AlphaFoldDB" id="A0A9V1G7T7"/>
<feature type="domain" description="SERRATE/Ars2 C-terminal" evidence="1">
    <location>
        <begin position="37"/>
        <end position="125"/>
    </location>
</feature>
<dbReference type="KEGG" id="ppad:109274189"/>
<dbReference type="RefSeq" id="XP_019317074.2">
    <property type="nucleotide sequence ID" value="XM_019461529.2"/>
</dbReference>
<gene>
    <name evidence="3" type="primary">LOC109274189</name>
</gene>
<accession>A0A9V1G7T7</accession>
<dbReference type="InterPro" id="IPR007042">
    <property type="entry name" value="SERRATE/Ars2_C"/>
</dbReference>
<dbReference type="Proteomes" id="UP001165780">
    <property type="component" value="Unplaced"/>
</dbReference>